<evidence type="ECO:0008006" key="3">
    <source>
        <dbReference type="Google" id="ProtNLM"/>
    </source>
</evidence>
<sequence length="186" mass="21117">MKAKDLLGLVCLLAVIGLSGCGSDEFAERNAYENSRSQWADLKKAKGNSYVYRVSRSSWTGWSSYTDIQVENGAVTARSFYEVTPLQHADGSFRYKKEGGFLCDTTCVYTESVNDIGTHEQGDKPLTMDELYEVYGKYLMVDRKQNTLYFETDTQGILKLCGYFPNTCADDCFRGIDIESFRWLKK</sequence>
<evidence type="ECO:0000313" key="2">
    <source>
        <dbReference type="Proteomes" id="UP000279860"/>
    </source>
</evidence>
<name>A0A3P1Z572_TANFO</name>
<dbReference type="RefSeq" id="WP_124789208.1">
    <property type="nucleotide sequence ID" value="NZ_RQYN01000004.1"/>
</dbReference>
<dbReference type="EMBL" id="RQYN01000004">
    <property type="protein sequence ID" value="RRD78419.1"/>
    <property type="molecule type" value="Genomic_DNA"/>
</dbReference>
<comment type="caution">
    <text evidence="1">The sequence shown here is derived from an EMBL/GenBank/DDBJ whole genome shotgun (WGS) entry which is preliminary data.</text>
</comment>
<reference evidence="1 2" key="1">
    <citation type="submission" date="2018-11" db="EMBL/GenBank/DDBJ databases">
        <title>Genomes From Bacteria Associated with the Canine Oral Cavity: a Test Case for Automated Genome-Based Taxonomic Assignment.</title>
        <authorList>
            <person name="Coil D.A."/>
            <person name="Jospin G."/>
            <person name="Darling A.E."/>
            <person name="Wallis C."/>
            <person name="Davis I.J."/>
            <person name="Harris S."/>
            <person name="Eisen J.A."/>
            <person name="Holcombe L.J."/>
            <person name="O'Flynn C."/>
        </authorList>
    </citation>
    <scope>NUCLEOTIDE SEQUENCE [LARGE SCALE GENOMIC DNA]</scope>
    <source>
        <strain evidence="1 2">OH1426_COT-023</strain>
    </source>
</reference>
<proteinExistence type="predicted"/>
<dbReference type="AlphaFoldDB" id="A0A3P1Z572"/>
<evidence type="ECO:0000313" key="1">
    <source>
        <dbReference type="EMBL" id="RRD78419.1"/>
    </source>
</evidence>
<organism evidence="1 2">
    <name type="scientific">Tannerella forsythia</name>
    <name type="common">Bacteroides forsythus</name>
    <dbReference type="NCBI Taxonomy" id="28112"/>
    <lineage>
        <taxon>Bacteria</taxon>
        <taxon>Pseudomonadati</taxon>
        <taxon>Bacteroidota</taxon>
        <taxon>Bacteroidia</taxon>
        <taxon>Bacteroidales</taxon>
        <taxon>Tannerellaceae</taxon>
        <taxon>Tannerella</taxon>
    </lineage>
</organism>
<gene>
    <name evidence="1" type="ORF">EII41_01935</name>
</gene>
<accession>A0A3P1Z572</accession>
<dbReference type="Proteomes" id="UP000279860">
    <property type="component" value="Unassembled WGS sequence"/>
</dbReference>
<dbReference type="PROSITE" id="PS51257">
    <property type="entry name" value="PROKAR_LIPOPROTEIN"/>
    <property type="match status" value="1"/>
</dbReference>
<protein>
    <recommendedName>
        <fullName evidence="3">Lipoprotein</fullName>
    </recommendedName>
</protein>